<evidence type="ECO:0000313" key="2">
    <source>
        <dbReference type="EMBL" id="MFC6723414.1"/>
    </source>
</evidence>
<feature type="region of interest" description="Disordered" evidence="1">
    <location>
        <begin position="17"/>
        <end position="37"/>
    </location>
</feature>
<accession>A0ABD5RVG0</accession>
<sequence>MSEENDPEEILRRMETLIDEAPSTIPTKSLDPDDDPIARDFAETVKRGAASNDE</sequence>
<reference evidence="2 3" key="1">
    <citation type="journal article" date="2019" name="Int. J. Syst. Evol. Microbiol.">
        <title>The Global Catalogue of Microorganisms (GCM) 10K type strain sequencing project: providing services to taxonomists for standard genome sequencing and annotation.</title>
        <authorList>
            <consortium name="The Broad Institute Genomics Platform"/>
            <consortium name="The Broad Institute Genome Sequencing Center for Infectious Disease"/>
            <person name="Wu L."/>
            <person name="Ma J."/>
        </authorList>
    </citation>
    <scope>NUCLEOTIDE SEQUENCE [LARGE SCALE GENOMIC DNA]</scope>
    <source>
        <strain evidence="2 3">NBRC 111368</strain>
    </source>
</reference>
<comment type="caution">
    <text evidence="2">The sequence shown here is derived from an EMBL/GenBank/DDBJ whole genome shotgun (WGS) entry which is preliminary data.</text>
</comment>
<protein>
    <submittedName>
        <fullName evidence="2">Uncharacterized protein</fullName>
    </submittedName>
</protein>
<dbReference type="Proteomes" id="UP001596328">
    <property type="component" value="Unassembled WGS sequence"/>
</dbReference>
<evidence type="ECO:0000313" key="3">
    <source>
        <dbReference type="Proteomes" id="UP001596328"/>
    </source>
</evidence>
<organism evidence="2 3">
    <name type="scientific">Halobium palmae</name>
    <dbReference type="NCBI Taxonomy" id="1776492"/>
    <lineage>
        <taxon>Archaea</taxon>
        <taxon>Methanobacteriati</taxon>
        <taxon>Methanobacteriota</taxon>
        <taxon>Stenosarchaea group</taxon>
        <taxon>Halobacteria</taxon>
        <taxon>Halobacteriales</taxon>
        <taxon>Haloferacaceae</taxon>
        <taxon>Halobium</taxon>
    </lineage>
</organism>
<keyword evidence="3" id="KW-1185">Reference proteome</keyword>
<gene>
    <name evidence="2" type="ORF">ACFQE1_03195</name>
</gene>
<evidence type="ECO:0000256" key="1">
    <source>
        <dbReference type="SAM" id="MobiDB-lite"/>
    </source>
</evidence>
<dbReference type="AlphaFoldDB" id="A0ABD5RVG0"/>
<name>A0ABD5RVG0_9EURY</name>
<proteinExistence type="predicted"/>
<dbReference type="EMBL" id="JBHSWU010000016">
    <property type="protein sequence ID" value="MFC6723414.1"/>
    <property type="molecule type" value="Genomic_DNA"/>
</dbReference>